<sequence>MFFFITALSPFYITLIWAILLLLKGRKNNPPALVLSVFMFFSALLFFTHASYFLGYKEFYIALDSLYLFTSLSVYPLYYCYVRMLTRDVKINYRNIWHFAPAAVLATILSVLMYFSSQEDKMVYYREVLIYQNRETIFMGGNVSLMAVVFFISRIVFAFQVILYLVSGYRLASQYDDRLLQFYSNLQNRQLIWVRLLSLVFLFTSITSSTVNVIGRGFFLDHPEMLIIPSGLFSVLLFLIGYQGSIQQFTVKDVVEESEETDSLPQLTTTRELLKDMILDLMAKEELFRMPDLRITLLCKKLNTNRTYISGIINEEFGESFNGFINRYRVEYAKKLMKDNPACDYSLDYLASESGFGSASSFIRAFKQIEDITPGKFLKG</sequence>
<feature type="transmembrane region" description="Helical" evidence="4">
    <location>
        <begin position="6"/>
        <end position="23"/>
    </location>
</feature>
<feature type="transmembrane region" description="Helical" evidence="4">
    <location>
        <begin position="66"/>
        <end position="84"/>
    </location>
</feature>
<dbReference type="SUPFAM" id="SSF46689">
    <property type="entry name" value="Homeodomain-like"/>
    <property type="match status" value="1"/>
</dbReference>
<dbReference type="GO" id="GO:0003700">
    <property type="term" value="F:DNA-binding transcription factor activity"/>
    <property type="evidence" value="ECO:0007669"/>
    <property type="project" value="InterPro"/>
</dbReference>
<dbReference type="PANTHER" id="PTHR43280:SF29">
    <property type="entry name" value="ARAC-FAMILY TRANSCRIPTIONAL REGULATOR"/>
    <property type="match status" value="1"/>
</dbReference>
<dbReference type="InterPro" id="IPR018062">
    <property type="entry name" value="HTH_AraC-typ_CS"/>
</dbReference>
<dbReference type="GO" id="GO:0043565">
    <property type="term" value="F:sequence-specific DNA binding"/>
    <property type="evidence" value="ECO:0007669"/>
    <property type="project" value="InterPro"/>
</dbReference>
<keyword evidence="3" id="KW-0804">Transcription</keyword>
<protein>
    <submittedName>
        <fullName evidence="6">Helix-turn-helix protein</fullName>
    </submittedName>
</protein>
<dbReference type="SMART" id="SM00342">
    <property type="entry name" value="HTH_ARAC"/>
    <property type="match status" value="1"/>
</dbReference>
<dbReference type="PANTHER" id="PTHR43280">
    <property type="entry name" value="ARAC-FAMILY TRANSCRIPTIONAL REGULATOR"/>
    <property type="match status" value="1"/>
</dbReference>
<dbReference type="Gene3D" id="1.10.10.60">
    <property type="entry name" value="Homeodomain-like"/>
    <property type="match status" value="2"/>
</dbReference>
<keyword evidence="4" id="KW-0812">Transmembrane</keyword>
<name>A0A4R2GGY7_9BACT</name>
<dbReference type="EMBL" id="SLWK01000009">
    <property type="protein sequence ID" value="TCO07328.1"/>
    <property type="molecule type" value="Genomic_DNA"/>
</dbReference>
<keyword evidence="2" id="KW-0238">DNA-binding</keyword>
<feature type="transmembrane region" description="Helical" evidence="4">
    <location>
        <begin position="145"/>
        <end position="171"/>
    </location>
</feature>
<keyword evidence="4" id="KW-0472">Membrane</keyword>
<keyword evidence="7" id="KW-1185">Reference proteome</keyword>
<evidence type="ECO:0000256" key="4">
    <source>
        <dbReference type="SAM" id="Phobius"/>
    </source>
</evidence>
<gene>
    <name evidence="6" type="ORF">EV194_109147</name>
</gene>
<reference evidence="6 7" key="1">
    <citation type="submission" date="2019-03" db="EMBL/GenBank/DDBJ databases">
        <title>Genomic Encyclopedia of Type Strains, Phase IV (KMG-IV): sequencing the most valuable type-strain genomes for metagenomic binning, comparative biology and taxonomic classification.</title>
        <authorList>
            <person name="Goeker M."/>
        </authorList>
    </citation>
    <scope>NUCLEOTIDE SEQUENCE [LARGE SCALE GENOMIC DNA]</scope>
    <source>
        <strain evidence="6 7">DSM 24179</strain>
    </source>
</reference>
<evidence type="ECO:0000313" key="7">
    <source>
        <dbReference type="Proteomes" id="UP000295221"/>
    </source>
</evidence>
<feature type="transmembrane region" description="Helical" evidence="4">
    <location>
        <begin position="192"/>
        <end position="214"/>
    </location>
</feature>
<dbReference type="AlphaFoldDB" id="A0A4R2GGY7"/>
<dbReference type="Proteomes" id="UP000295221">
    <property type="component" value="Unassembled WGS sequence"/>
</dbReference>
<evidence type="ECO:0000256" key="3">
    <source>
        <dbReference type="ARBA" id="ARBA00023163"/>
    </source>
</evidence>
<dbReference type="PROSITE" id="PS01124">
    <property type="entry name" value="HTH_ARAC_FAMILY_2"/>
    <property type="match status" value="1"/>
</dbReference>
<evidence type="ECO:0000313" key="6">
    <source>
        <dbReference type="EMBL" id="TCO07328.1"/>
    </source>
</evidence>
<accession>A0A4R2GGY7</accession>
<evidence type="ECO:0000259" key="5">
    <source>
        <dbReference type="PROSITE" id="PS01124"/>
    </source>
</evidence>
<dbReference type="InterPro" id="IPR018060">
    <property type="entry name" value="HTH_AraC"/>
</dbReference>
<dbReference type="RefSeq" id="WP_132434335.1">
    <property type="nucleotide sequence ID" value="NZ_SLWK01000009.1"/>
</dbReference>
<feature type="transmembrane region" description="Helical" evidence="4">
    <location>
        <begin position="226"/>
        <end position="242"/>
    </location>
</feature>
<proteinExistence type="predicted"/>
<keyword evidence="1" id="KW-0805">Transcription regulation</keyword>
<dbReference type="Pfam" id="PF12833">
    <property type="entry name" value="HTH_18"/>
    <property type="match status" value="1"/>
</dbReference>
<comment type="caution">
    <text evidence="6">The sequence shown here is derived from an EMBL/GenBank/DDBJ whole genome shotgun (WGS) entry which is preliminary data.</text>
</comment>
<feature type="domain" description="HTH araC/xylS-type" evidence="5">
    <location>
        <begin position="272"/>
        <end position="380"/>
    </location>
</feature>
<keyword evidence="4" id="KW-1133">Transmembrane helix</keyword>
<dbReference type="OrthoDB" id="1157591at2"/>
<dbReference type="PROSITE" id="PS00041">
    <property type="entry name" value="HTH_ARAC_FAMILY_1"/>
    <property type="match status" value="1"/>
</dbReference>
<feature type="transmembrane region" description="Helical" evidence="4">
    <location>
        <begin position="32"/>
        <end position="54"/>
    </location>
</feature>
<organism evidence="6 7">
    <name type="scientific">Natronoflexus pectinivorans</name>
    <dbReference type="NCBI Taxonomy" id="682526"/>
    <lineage>
        <taxon>Bacteria</taxon>
        <taxon>Pseudomonadati</taxon>
        <taxon>Bacteroidota</taxon>
        <taxon>Bacteroidia</taxon>
        <taxon>Marinilabiliales</taxon>
        <taxon>Marinilabiliaceae</taxon>
        <taxon>Natronoflexus</taxon>
    </lineage>
</organism>
<feature type="transmembrane region" description="Helical" evidence="4">
    <location>
        <begin position="96"/>
        <end position="115"/>
    </location>
</feature>
<evidence type="ECO:0000256" key="2">
    <source>
        <dbReference type="ARBA" id="ARBA00023125"/>
    </source>
</evidence>
<evidence type="ECO:0000256" key="1">
    <source>
        <dbReference type="ARBA" id="ARBA00023015"/>
    </source>
</evidence>
<dbReference type="InterPro" id="IPR009057">
    <property type="entry name" value="Homeodomain-like_sf"/>
</dbReference>